<name>A8A8E0_IGNH4</name>
<gene>
    <name evidence="1" type="ordered locus">Igni_0008</name>
</gene>
<dbReference type="EMBL" id="CP000816">
    <property type="protein sequence ID" value="ABU81192.1"/>
    <property type="molecule type" value="Genomic_DNA"/>
</dbReference>
<dbReference type="HOGENOM" id="CLU_1025297_0_0_2"/>
<proteinExistence type="predicted"/>
<dbReference type="Gene3D" id="2.130.10.10">
    <property type="entry name" value="YVTN repeat-like/Quinoprotein amine dehydrogenase"/>
    <property type="match status" value="1"/>
</dbReference>
<dbReference type="RefSeq" id="WP_011998044.1">
    <property type="nucleotide sequence ID" value="NC_009776.1"/>
</dbReference>
<dbReference type="eggNOG" id="arCOG02491">
    <property type="taxonomic scope" value="Archaea"/>
</dbReference>
<dbReference type="STRING" id="453591.Igni_0008"/>
<evidence type="ECO:0000313" key="1">
    <source>
        <dbReference type="EMBL" id="ABU81192.1"/>
    </source>
</evidence>
<keyword evidence="2" id="KW-1185">Reference proteome</keyword>
<sequence length="271" mass="29870">MKRKWIVELPGHIYDTKIIEDQVLLANENRVVSVDDEGKATIIFTHDAPIYSVKKTGDALLMAAEDKRLIIVDNNEINEVNTDFGLFSLDYKDGKAVAGGCCGALYLISDGTIVKKTNVGGHVYDVSWWSDKVLAASFDGHLYLFDSDLNFIKRVKMAENVNTVRPCGGLVAVGTFEPGGVFVLDEDLEVVWSKGGYLDVRLVAWREGCKGLYVGSWDGVLSLYDEHGNEVLAGKGPRGVESGDWRDGRLAVSGWGRTELYEEEGDELGER</sequence>
<dbReference type="Proteomes" id="UP000000262">
    <property type="component" value="Chromosome"/>
</dbReference>
<dbReference type="GeneID" id="5562238"/>
<dbReference type="OrthoDB" id="383789at2157"/>
<dbReference type="SUPFAM" id="SSF50998">
    <property type="entry name" value="Quinoprotein alcohol dehydrogenase-like"/>
    <property type="match status" value="1"/>
</dbReference>
<protein>
    <recommendedName>
        <fullName evidence="3">WD-40 repeat protein</fullName>
    </recommendedName>
</protein>
<dbReference type="AlphaFoldDB" id="A8A8E0"/>
<dbReference type="InterPro" id="IPR011047">
    <property type="entry name" value="Quinoprotein_ADH-like_sf"/>
</dbReference>
<organism evidence="1 2">
    <name type="scientific">Ignicoccus hospitalis (strain KIN4/I / DSM 18386 / JCM 14125)</name>
    <dbReference type="NCBI Taxonomy" id="453591"/>
    <lineage>
        <taxon>Archaea</taxon>
        <taxon>Thermoproteota</taxon>
        <taxon>Thermoprotei</taxon>
        <taxon>Desulfurococcales</taxon>
        <taxon>Desulfurococcaceae</taxon>
        <taxon>Ignicoccus</taxon>
    </lineage>
</organism>
<evidence type="ECO:0008006" key="3">
    <source>
        <dbReference type="Google" id="ProtNLM"/>
    </source>
</evidence>
<dbReference type="InterPro" id="IPR015943">
    <property type="entry name" value="WD40/YVTN_repeat-like_dom_sf"/>
</dbReference>
<dbReference type="KEGG" id="iho:Igni_0008"/>
<reference evidence="1 2" key="1">
    <citation type="journal article" date="2008" name="Genome Biol.">
        <title>A genomic analysis of the archaeal system Ignicoccus hospitalis-Nanoarchaeum equitans.</title>
        <authorList>
            <person name="Podar M."/>
            <person name="Anderson I."/>
            <person name="Makarova K.S."/>
            <person name="Elkins J.G."/>
            <person name="Ivanova N."/>
            <person name="Wall M.A."/>
            <person name="Lykidis A."/>
            <person name="Mavromatis K."/>
            <person name="Sun H."/>
            <person name="Hudson M.E."/>
            <person name="Chen W."/>
            <person name="Deciu C."/>
            <person name="Hutchison D."/>
            <person name="Eads J.R."/>
            <person name="Anderson A."/>
            <person name="Fernandes F."/>
            <person name="Szeto E."/>
            <person name="Lapidus A."/>
            <person name="Kyrpides N.C."/>
            <person name="Saier M.H.Jr."/>
            <person name="Richardson P.M."/>
            <person name="Rachel R."/>
            <person name="Huber H."/>
            <person name="Eisen J.A."/>
            <person name="Koonin E.V."/>
            <person name="Keller M."/>
            <person name="Stetter K.O."/>
        </authorList>
    </citation>
    <scope>NUCLEOTIDE SEQUENCE [LARGE SCALE GENOMIC DNA]</scope>
    <source>
        <strain evidence="2">KIN4/I / DSM 18386 / JCM 14125</strain>
    </source>
</reference>
<evidence type="ECO:0000313" key="2">
    <source>
        <dbReference type="Proteomes" id="UP000000262"/>
    </source>
</evidence>
<accession>A8A8E0</accession>